<evidence type="ECO:0000259" key="6">
    <source>
        <dbReference type="Pfam" id="PF02826"/>
    </source>
</evidence>
<dbReference type="InterPro" id="IPR050857">
    <property type="entry name" value="D-2-hydroxyacid_DH"/>
</dbReference>
<dbReference type="InterPro" id="IPR006140">
    <property type="entry name" value="D-isomer_DH_NAD-bd"/>
</dbReference>
<name>A0A0D2Q3D0_HYPSF</name>
<keyword evidence="8" id="KW-1185">Reference proteome</keyword>
<dbReference type="SUPFAM" id="SSF51735">
    <property type="entry name" value="NAD(P)-binding Rossmann-fold domains"/>
    <property type="match status" value="1"/>
</dbReference>
<evidence type="ECO:0000313" key="7">
    <source>
        <dbReference type="EMBL" id="KJA26080.1"/>
    </source>
</evidence>
<dbReference type="InterPro" id="IPR036291">
    <property type="entry name" value="NAD(P)-bd_dom_sf"/>
</dbReference>
<organism evidence="7 8">
    <name type="scientific">Hypholoma sublateritium (strain FD-334 SS-4)</name>
    <dbReference type="NCBI Taxonomy" id="945553"/>
    <lineage>
        <taxon>Eukaryota</taxon>
        <taxon>Fungi</taxon>
        <taxon>Dikarya</taxon>
        <taxon>Basidiomycota</taxon>
        <taxon>Agaricomycotina</taxon>
        <taxon>Agaricomycetes</taxon>
        <taxon>Agaricomycetidae</taxon>
        <taxon>Agaricales</taxon>
        <taxon>Agaricineae</taxon>
        <taxon>Strophariaceae</taxon>
        <taxon>Hypholoma</taxon>
    </lineage>
</organism>
<feature type="domain" description="D-isomer specific 2-hydroxyacid dehydrogenase NAD-binding" evidence="6">
    <location>
        <begin position="118"/>
        <end position="293"/>
    </location>
</feature>
<dbReference type="SUPFAM" id="SSF52283">
    <property type="entry name" value="Formate/glycerate dehydrogenase catalytic domain-like"/>
    <property type="match status" value="1"/>
</dbReference>
<evidence type="ECO:0000256" key="4">
    <source>
        <dbReference type="RuleBase" id="RU003719"/>
    </source>
</evidence>
<feature type="domain" description="D-isomer specific 2-hydroxyacid dehydrogenase catalytic" evidence="5">
    <location>
        <begin position="21"/>
        <end position="322"/>
    </location>
</feature>
<dbReference type="Proteomes" id="UP000054270">
    <property type="component" value="Unassembled WGS sequence"/>
</dbReference>
<dbReference type="InterPro" id="IPR029753">
    <property type="entry name" value="D-isomer_DH_CS"/>
</dbReference>
<keyword evidence="2 4" id="KW-0560">Oxidoreductase</keyword>
<evidence type="ECO:0008006" key="9">
    <source>
        <dbReference type="Google" id="ProtNLM"/>
    </source>
</evidence>
<evidence type="ECO:0000256" key="3">
    <source>
        <dbReference type="ARBA" id="ARBA00023027"/>
    </source>
</evidence>
<sequence>MSTSALPRVIILDDYQGIALSSADWSPLNNRAVIDVFRDTVTDELALVQRLEPYAIVCAMRERTKFPASLLDKLPNLKFIATTGFRNAGIDIAHARKKGIPVSGTSSSGNPTLEHIWALLLATVRYITVEDTNVKASNPQWQSTMPMGLAGKTLGLVGVGRLGTQTAAIAKAFGMRVIGWSPNLTPERANGAGVEYIATKEALFKQSDVVSIQLVLSDKTVGIVTKEDLFSMKPTAFFINTSRGPLVDEAGLIEALNQERIAGAGLDVFDIEPLPLDHPLRKAKRVTLSPHSGYLSDSNYAAFWGQTVGNIVAFLNGAPTNVIK</sequence>
<dbReference type="OrthoDB" id="298012at2759"/>
<reference evidence="8" key="1">
    <citation type="submission" date="2014-04" db="EMBL/GenBank/DDBJ databases">
        <title>Evolutionary Origins and Diversification of the Mycorrhizal Mutualists.</title>
        <authorList>
            <consortium name="DOE Joint Genome Institute"/>
            <consortium name="Mycorrhizal Genomics Consortium"/>
            <person name="Kohler A."/>
            <person name="Kuo A."/>
            <person name="Nagy L.G."/>
            <person name="Floudas D."/>
            <person name="Copeland A."/>
            <person name="Barry K.W."/>
            <person name="Cichocki N."/>
            <person name="Veneault-Fourrey C."/>
            <person name="LaButti K."/>
            <person name="Lindquist E.A."/>
            <person name="Lipzen A."/>
            <person name="Lundell T."/>
            <person name="Morin E."/>
            <person name="Murat C."/>
            <person name="Riley R."/>
            <person name="Ohm R."/>
            <person name="Sun H."/>
            <person name="Tunlid A."/>
            <person name="Henrissat B."/>
            <person name="Grigoriev I.V."/>
            <person name="Hibbett D.S."/>
            <person name="Martin F."/>
        </authorList>
    </citation>
    <scope>NUCLEOTIDE SEQUENCE [LARGE SCALE GENOMIC DNA]</scope>
    <source>
        <strain evidence="8">FD-334 SS-4</strain>
    </source>
</reference>
<dbReference type="OMA" id="KHGAWQQ"/>
<dbReference type="STRING" id="945553.A0A0D2Q3D0"/>
<dbReference type="PROSITE" id="PS00671">
    <property type="entry name" value="D_2_HYDROXYACID_DH_3"/>
    <property type="match status" value="1"/>
</dbReference>
<dbReference type="Pfam" id="PF00389">
    <property type="entry name" value="2-Hacid_dh"/>
    <property type="match status" value="1"/>
</dbReference>
<evidence type="ECO:0000259" key="5">
    <source>
        <dbReference type="Pfam" id="PF00389"/>
    </source>
</evidence>
<keyword evidence="3" id="KW-0520">NAD</keyword>
<evidence type="ECO:0000313" key="8">
    <source>
        <dbReference type="Proteomes" id="UP000054270"/>
    </source>
</evidence>
<dbReference type="Gene3D" id="3.40.50.720">
    <property type="entry name" value="NAD(P)-binding Rossmann-like Domain"/>
    <property type="match status" value="2"/>
</dbReference>
<protein>
    <recommendedName>
        <fullName evidence="9">D-isomer specific 2-hydroxyacid dehydrogenase NAD-binding domain-containing protein</fullName>
    </recommendedName>
</protein>
<dbReference type="PANTHER" id="PTHR42789:SF1">
    <property type="entry name" value="D-ISOMER SPECIFIC 2-HYDROXYACID DEHYDROGENASE FAMILY PROTEIN (AFU_ORTHOLOGUE AFUA_6G10090)"/>
    <property type="match status" value="1"/>
</dbReference>
<evidence type="ECO:0000256" key="1">
    <source>
        <dbReference type="ARBA" id="ARBA00005854"/>
    </source>
</evidence>
<dbReference type="AlphaFoldDB" id="A0A0D2Q3D0"/>
<proteinExistence type="inferred from homology"/>
<dbReference type="EMBL" id="KN817529">
    <property type="protein sequence ID" value="KJA26080.1"/>
    <property type="molecule type" value="Genomic_DNA"/>
</dbReference>
<evidence type="ECO:0000256" key="2">
    <source>
        <dbReference type="ARBA" id="ARBA00023002"/>
    </source>
</evidence>
<dbReference type="Pfam" id="PF02826">
    <property type="entry name" value="2-Hacid_dh_C"/>
    <property type="match status" value="1"/>
</dbReference>
<dbReference type="GO" id="GO:0016616">
    <property type="term" value="F:oxidoreductase activity, acting on the CH-OH group of donors, NAD or NADP as acceptor"/>
    <property type="evidence" value="ECO:0007669"/>
    <property type="project" value="InterPro"/>
</dbReference>
<accession>A0A0D2Q3D0</accession>
<comment type="similarity">
    <text evidence="1 4">Belongs to the D-isomer specific 2-hydroxyacid dehydrogenase family.</text>
</comment>
<gene>
    <name evidence="7" type="ORF">HYPSUDRAFT_199306</name>
</gene>
<dbReference type="PANTHER" id="PTHR42789">
    <property type="entry name" value="D-ISOMER SPECIFIC 2-HYDROXYACID DEHYDROGENASE FAMILY PROTEIN (AFU_ORTHOLOGUE AFUA_6G10090)"/>
    <property type="match status" value="1"/>
</dbReference>
<dbReference type="InterPro" id="IPR006139">
    <property type="entry name" value="D-isomer_2_OHA_DH_cat_dom"/>
</dbReference>
<dbReference type="CDD" id="cd12169">
    <property type="entry name" value="PGDH_like_1"/>
    <property type="match status" value="1"/>
</dbReference>
<dbReference type="GO" id="GO:0051287">
    <property type="term" value="F:NAD binding"/>
    <property type="evidence" value="ECO:0007669"/>
    <property type="project" value="InterPro"/>
</dbReference>